<protein>
    <submittedName>
        <fullName evidence="1">NAD(P)-binding-domain-containing protein</fullName>
    </submittedName>
</protein>
<name>A0ACC3TQE4_9ASCO</name>
<reference evidence="2" key="1">
    <citation type="journal article" date="2024" name="Front. Bioeng. Biotechnol.">
        <title>Genome-scale model development and genomic sequencing of the oleaginous clade Lipomyces.</title>
        <authorList>
            <person name="Czajka J.J."/>
            <person name="Han Y."/>
            <person name="Kim J."/>
            <person name="Mondo S.J."/>
            <person name="Hofstad B.A."/>
            <person name="Robles A."/>
            <person name="Haridas S."/>
            <person name="Riley R."/>
            <person name="LaButti K."/>
            <person name="Pangilinan J."/>
            <person name="Andreopoulos W."/>
            <person name="Lipzen A."/>
            <person name="Yan J."/>
            <person name="Wang M."/>
            <person name="Ng V."/>
            <person name="Grigoriev I.V."/>
            <person name="Spatafora J.W."/>
            <person name="Magnuson J.K."/>
            <person name="Baker S.E."/>
            <person name="Pomraning K.R."/>
        </authorList>
    </citation>
    <scope>NUCLEOTIDE SEQUENCE [LARGE SCALE GENOMIC DNA]</scope>
    <source>
        <strain evidence="2">CBS 10300</strain>
    </source>
</reference>
<evidence type="ECO:0000313" key="1">
    <source>
        <dbReference type="EMBL" id="KAK9323215.1"/>
    </source>
</evidence>
<sequence>MRLCVITIRNCTEYAVDNRLSDLEDQKFADIPGGGSLVVAWQVKGKPVIVVGGGDVATGRVAHLLAADAVVTVICPSSGLSPELQYRVSRKQVSHISRTFDIELDLRVSVPSMVLVAIDSPSTSTEIYTECKKLKIPVNVADVPGECDFYFGSMYRDGPLQIMVSTNGNGPKMASLVRRRIEEDLKEEPFGLAIEKLGELRRRVREKVPGSGKGDMRKRMRWVSQISEQWTIAQLAKLDDDMIAKVIDYINDEPPSYEQLILITS</sequence>
<keyword evidence="2" id="KW-1185">Reference proteome</keyword>
<evidence type="ECO:0000313" key="2">
    <source>
        <dbReference type="Proteomes" id="UP001489719"/>
    </source>
</evidence>
<comment type="caution">
    <text evidence="1">The sequence shown here is derived from an EMBL/GenBank/DDBJ whole genome shotgun (WGS) entry which is preliminary data.</text>
</comment>
<organism evidence="1 2">
    <name type="scientific">Lipomyces orientalis</name>
    <dbReference type="NCBI Taxonomy" id="1233043"/>
    <lineage>
        <taxon>Eukaryota</taxon>
        <taxon>Fungi</taxon>
        <taxon>Dikarya</taxon>
        <taxon>Ascomycota</taxon>
        <taxon>Saccharomycotina</taxon>
        <taxon>Lipomycetes</taxon>
        <taxon>Lipomycetales</taxon>
        <taxon>Lipomycetaceae</taxon>
        <taxon>Lipomyces</taxon>
    </lineage>
</organism>
<proteinExistence type="predicted"/>
<dbReference type="Proteomes" id="UP001489719">
    <property type="component" value="Unassembled WGS sequence"/>
</dbReference>
<gene>
    <name evidence="1" type="ORF">V1517DRAFT_321012</name>
</gene>
<accession>A0ACC3TQE4</accession>
<dbReference type="EMBL" id="MU970064">
    <property type="protein sequence ID" value="KAK9323215.1"/>
    <property type="molecule type" value="Genomic_DNA"/>
</dbReference>